<feature type="region of interest" description="Disordered" evidence="1">
    <location>
        <begin position="31"/>
        <end position="53"/>
    </location>
</feature>
<keyword evidence="3" id="KW-1185">Reference proteome</keyword>
<sequence>MYAVLRAVPLDMLAITRMNWPVCEQALTPSASASDIELNNPEKPEQQYHHYNQ</sequence>
<dbReference type="AlphaFoldDB" id="A0A1G8UMI3"/>
<evidence type="ECO:0000313" key="3">
    <source>
        <dbReference type="Proteomes" id="UP000198856"/>
    </source>
</evidence>
<organism evidence="2 3">
    <name type="scientific">Halovenus aranensis</name>
    <dbReference type="NCBI Taxonomy" id="890420"/>
    <lineage>
        <taxon>Archaea</taxon>
        <taxon>Methanobacteriati</taxon>
        <taxon>Methanobacteriota</taxon>
        <taxon>Stenosarchaea group</taxon>
        <taxon>Halobacteria</taxon>
        <taxon>Halobacteriales</taxon>
        <taxon>Haloarculaceae</taxon>
        <taxon>Halovenus</taxon>
    </lineage>
</organism>
<proteinExistence type="predicted"/>
<reference evidence="2 3" key="1">
    <citation type="submission" date="2016-10" db="EMBL/GenBank/DDBJ databases">
        <authorList>
            <person name="de Groot N.N."/>
        </authorList>
    </citation>
    <scope>NUCLEOTIDE SEQUENCE [LARGE SCALE GENOMIC DNA]</scope>
    <source>
        <strain evidence="2 3">IBRC-M10015</strain>
    </source>
</reference>
<evidence type="ECO:0000256" key="1">
    <source>
        <dbReference type="SAM" id="MobiDB-lite"/>
    </source>
</evidence>
<dbReference type="Proteomes" id="UP000198856">
    <property type="component" value="Unassembled WGS sequence"/>
</dbReference>
<name>A0A1G8UMI3_9EURY</name>
<dbReference type="EMBL" id="FNFC01000005">
    <property type="protein sequence ID" value="SDJ54971.1"/>
    <property type="molecule type" value="Genomic_DNA"/>
</dbReference>
<evidence type="ECO:0000313" key="2">
    <source>
        <dbReference type="EMBL" id="SDJ54971.1"/>
    </source>
</evidence>
<gene>
    <name evidence="2" type="ORF">SAMN05216226_1058</name>
</gene>
<feature type="compositionally biased region" description="Basic and acidic residues" evidence="1">
    <location>
        <begin position="40"/>
        <end position="53"/>
    </location>
</feature>
<protein>
    <submittedName>
        <fullName evidence="2">Uncharacterized protein</fullName>
    </submittedName>
</protein>
<accession>A0A1G8UMI3</accession>